<dbReference type="EMBL" id="CAOQHR010000005">
    <property type="protein sequence ID" value="CAI6335116.1"/>
    <property type="molecule type" value="Genomic_DNA"/>
</dbReference>
<evidence type="ECO:0000256" key="1">
    <source>
        <dbReference type="SAM" id="SignalP"/>
    </source>
</evidence>
<dbReference type="AlphaFoldDB" id="A0A9W4UF91"/>
<dbReference type="Proteomes" id="UP001152607">
    <property type="component" value="Unassembled WGS sequence"/>
</dbReference>
<sequence length="177" mass="19308">MQFFKQILLFTSAVSAVSIALYESAGQCTGNNVVCSNVNADTCCFVNSGNARGAIYFTNLPNPALVRTYGRGEGCANQIRSDRTTSLNWCVFNLANSITGGRWAFTSKRRAIGEQKNSDCVRPDTGYVQGRQFNLTGLDDKAFEDFLVYMKSVEPAVPEQFLNVEVVSSEGSAKAIE</sequence>
<dbReference type="OrthoDB" id="5383526at2759"/>
<feature type="signal peptide" evidence="1">
    <location>
        <begin position="1"/>
        <end position="16"/>
    </location>
</feature>
<keyword evidence="3" id="KW-1185">Reference proteome</keyword>
<evidence type="ECO:0000313" key="2">
    <source>
        <dbReference type="EMBL" id="CAI6335116.1"/>
    </source>
</evidence>
<keyword evidence="1" id="KW-0732">Signal</keyword>
<feature type="chain" id="PRO_5040892388" evidence="1">
    <location>
        <begin position="17"/>
        <end position="177"/>
    </location>
</feature>
<evidence type="ECO:0000313" key="3">
    <source>
        <dbReference type="Proteomes" id="UP001152607"/>
    </source>
</evidence>
<accession>A0A9W4UF91</accession>
<protein>
    <submittedName>
        <fullName evidence="2">Uncharacterized protein</fullName>
    </submittedName>
</protein>
<proteinExistence type="predicted"/>
<gene>
    <name evidence="2" type="ORF">PDIGIT_LOCUS8193</name>
</gene>
<comment type="caution">
    <text evidence="2">The sequence shown here is derived from an EMBL/GenBank/DDBJ whole genome shotgun (WGS) entry which is preliminary data.</text>
</comment>
<reference evidence="2" key="1">
    <citation type="submission" date="2023-01" db="EMBL/GenBank/DDBJ databases">
        <authorList>
            <person name="Van Ghelder C."/>
            <person name="Rancurel C."/>
        </authorList>
    </citation>
    <scope>NUCLEOTIDE SEQUENCE</scope>
    <source>
        <strain evidence="2">CNCM I-4278</strain>
    </source>
</reference>
<name>A0A9W4UF91_9PLEO</name>
<organism evidence="2 3">
    <name type="scientific">Periconia digitata</name>
    <dbReference type="NCBI Taxonomy" id="1303443"/>
    <lineage>
        <taxon>Eukaryota</taxon>
        <taxon>Fungi</taxon>
        <taxon>Dikarya</taxon>
        <taxon>Ascomycota</taxon>
        <taxon>Pezizomycotina</taxon>
        <taxon>Dothideomycetes</taxon>
        <taxon>Pleosporomycetidae</taxon>
        <taxon>Pleosporales</taxon>
        <taxon>Massarineae</taxon>
        <taxon>Periconiaceae</taxon>
        <taxon>Periconia</taxon>
    </lineage>
</organism>